<dbReference type="EMBL" id="QEAN01000005">
    <property type="protein sequence ID" value="TPX54441.1"/>
    <property type="molecule type" value="Genomic_DNA"/>
</dbReference>
<dbReference type="AlphaFoldDB" id="A0A507DSJ9"/>
<keyword evidence="4" id="KW-1185">Reference proteome</keyword>
<accession>A0A507DSJ9</accession>
<feature type="compositionally biased region" description="Low complexity" evidence="1">
    <location>
        <begin position="531"/>
        <end position="550"/>
    </location>
</feature>
<proteinExistence type="predicted"/>
<dbReference type="Proteomes" id="UP000317494">
    <property type="component" value="Unassembled WGS sequence"/>
</dbReference>
<protein>
    <submittedName>
        <fullName evidence="3">Uncharacterized protein</fullName>
    </submittedName>
</protein>
<feature type="signal peptide" evidence="2">
    <location>
        <begin position="1"/>
        <end position="24"/>
    </location>
</feature>
<feature type="chain" id="PRO_5021238441" evidence="2">
    <location>
        <begin position="25"/>
        <end position="558"/>
    </location>
</feature>
<keyword evidence="2" id="KW-0732">Signal</keyword>
<evidence type="ECO:0000313" key="3">
    <source>
        <dbReference type="EMBL" id="TPX54441.1"/>
    </source>
</evidence>
<evidence type="ECO:0000313" key="4">
    <source>
        <dbReference type="Proteomes" id="UP000317494"/>
    </source>
</evidence>
<feature type="region of interest" description="Disordered" evidence="1">
    <location>
        <begin position="527"/>
        <end position="558"/>
    </location>
</feature>
<organism evidence="3 4">
    <name type="scientific">Synchytrium endobioticum</name>
    <dbReference type="NCBI Taxonomy" id="286115"/>
    <lineage>
        <taxon>Eukaryota</taxon>
        <taxon>Fungi</taxon>
        <taxon>Fungi incertae sedis</taxon>
        <taxon>Chytridiomycota</taxon>
        <taxon>Chytridiomycota incertae sedis</taxon>
        <taxon>Chytridiomycetes</taxon>
        <taxon>Synchytriales</taxon>
        <taxon>Synchytriaceae</taxon>
        <taxon>Synchytrium</taxon>
    </lineage>
</organism>
<comment type="caution">
    <text evidence="3">The sequence shown here is derived from an EMBL/GenBank/DDBJ whole genome shotgun (WGS) entry which is preliminary data.</text>
</comment>
<dbReference type="VEuPathDB" id="FungiDB:SeMB42_g00288"/>
<sequence>MTRPGAWLATLTFILALGFEPYCALPTGESIDTPISSGHPPKSSENLFNPSLWAGRSIDINNPDELVAFQSWCDQGASILRALGGLPATAETNEHPLSTSSAKTTLAYVEQFQAGLPFAEFPGSEPVSPGCQTYYTAASYSFNRLVASLCIICRQREDRLMEHMHRTFLSSPFTVASVIEFSKAFIAKQTKKQRIAKKLHSIWPPRCTTQPTSFVDTSSQQSDAQGAFPVAQSMASLTEAQSHGNNDASNSKGKQLQTDAGAFAQQLASNGCTGAAPSRVQHDVTLSRGYDYAHITDRNSLSGLAGPVQALEQVAEGGMDGATARKRVAVIFIEDDDNDATQRPVASRNRRARYEAAVPQEDVIDAILALKARLAPKELEVLAARERMSTVLNLDVMGSVPSTPRYGDSNLQRTFGTCLDSRSQTIPNGPRTDGLIATSMYCESRPQSPAQAQESGDMRLASLSSHFIDPGQGAFPVDWYHAFDRLEKAKRDVAEVKARLELKEMEFAALCNGDQSHLSNGARASDYRGLASSNQGGASSSSQGGVSNGSDQFRLNQS</sequence>
<name>A0A507DSJ9_9FUNG</name>
<gene>
    <name evidence="3" type="ORF">SeMB42_g00288</name>
</gene>
<reference evidence="3 4" key="1">
    <citation type="journal article" date="2019" name="Sci. Rep.">
        <title>Comparative genomics of chytrid fungi reveal insights into the obligate biotrophic and pathogenic lifestyle of Synchytrium endobioticum.</title>
        <authorList>
            <person name="van de Vossenberg B.T.L.H."/>
            <person name="Warris S."/>
            <person name="Nguyen H.D.T."/>
            <person name="van Gent-Pelzer M.P.E."/>
            <person name="Joly D.L."/>
            <person name="van de Geest H.C."/>
            <person name="Bonants P.J.M."/>
            <person name="Smith D.S."/>
            <person name="Levesque C.A."/>
            <person name="van der Lee T.A.J."/>
        </authorList>
    </citation>
    <scope>NUCLEOTIDE SEQUENCE [LARGE SCALE GENOMIC DNA]</scope>
    <source>
        <strain evidence="3 4">MB42</strain>
    </source>
</reference>
<evidence type="ECO:0000256" key="2">
    <source>
        <dbReference type="SAM" id="SignalP"/>
    </source>
</evidence>
<evidence type="ECO:0000256" key="1">
    <source>
        <dbReference type="SAM" id="MobiDB-lite"/>
    </source>
</evidence>